<gene>
    <name evidence="2" type="ORF">SHERM_17566</name>
</gene>
<reference evidence="2" key="1">
    <citation type="submission" date="2019-12" db="EMBL/GenBank/DDBJ databases">
        <authorList>
            <person name="Scholes J."/>
        </authorList>
    </citation>
    <scope>NUCLEOTIDE SEQUENCE</scope>
</reference>
<feature type="compositionally biased region" description="Basic residues" evidence="1">
    <location>
        <begin position="30"/>
        <end position="43"/>
    </location>
</feature>
<dbReference type="AlphaFoldDB" id="A0A9N7R9A3"/>
<sequence>MSEQELKFSQEFQEEDSICRSMYHLSTAASHRHGHRHRHRPHHPNTAAAATSGAPDAYTTTAYVNSSKRQSPLSPSFFQEPVSKKASLHYPSSPSTAAAGDVTAVADECDLLGFTRLPFPHPSAAVASSPPLRRTVSEPIHTPDDMNPSAPPAQSPAFLFQSPKQPQENPNPNNVLQDSFPLPNPPPVVHRTVSDPSPLANHQVVAAGGTTPHSRRPPLARNTQRSPSCAESPSTKRLRRMKERLKEMSQWWNQVVQEDEEDDDDESENDFTENIRKEEPEKPENDEVGNPSQEAVWVEKKGECLVLHFKCPCGTVYQILLSGNNCYYKLTHF</sequence>
<dbReference type="OrthoDB" id="1289445at2759"/>
<comment type="caution">
    <text evidence="2">The sequence shown here is derived from an EMBL/GenBank/DDBJ whole genome shotgun (WGS) entry which is preliminary data.</text>
</comment>
<dbReference type="Proteomes" id="UP001153555">
    <property type="component" value="Unassembled WGS sequence"/>
</dbReference>
<protein>
    <submittedName>
        <fullName evidence="2">Uncharacterized protein</fullName>
    </submittedName>
</protein>
<feature type="region of interest" description="Disordered" evidence="1">
    <location>
        <begin position="120"/>
        <end position="188"/>
    </location>
</feature>
<feature type="region of interest" description="Disordered" evidence="1">
    <location>
        <begin position="257"/>
        <end position="293"/>
    </location>
</feature>
<feature type="region of interest" description="Disordered" evidence="1">
    <location>
        <begin position="27"/>
        <end position="77"/>
    </location>
</feature>
<name>A0A9N7R9A3_STRHE</name>
<keyword evidence="3" id="KW-1185">Reference proteome</keyword>
<evidence type="ECO:0000313" key="3">
    <source>
        <dbReference type="Proteomes" id="UP001153555"/>
    </source>
</evidence>
<feature type="compositionally biased region" description="Low complexity" evidence="1">
    <location>
        <begin position="44"/>
        <end position="59"/>
    </location>
</feature>
<proteinExistence type="predicted"/>
<feature type="compositionally biased region" description="Low complexity" evidence="1">
    <location>
        <begin position="161"/>
        <end position="177"/>
    </location>
</feature>
<evidence type="ECO:0000313" key="2">
    <source>
        <dbReference type="EMBL" id="CAA0818675.1"/>
    </source>
</evidence>
<organism evidence="2 3">
    <name type="scientific">Striga hermonthica</name>
    <name type="common">Purple witchweed</name>
    <name type="synonym">Buchnera hermonthica</name>
    <dbReference type="NCBI Taxonomy" id="68872"/>
    <lineage>
        <taxon>Eukaryota</taxon>
        <taxon>Viridiplantae</taxon>
        <taxon>Streptophyta</taxon>
        <taxon>Embryophyta</taxon>
        <taxon>Tracheophyta</taxon>
        <taxon>Spermatophyta</taxon>
        <taxon>Magnoliopsida</taxon>
        <taxon>eudicotyledons</taxon>
        <taxon>Gunneridae</taxon>
        <taxon>Pentapetalae</taxon>
        <taxon>asterids</taxon>
        <taxon>lamiids</taxon>
        <taxon>Lamiales</taxon>
        <taxon>Orobanchaceae</taxon>
        <taxon>Buchnereae</taxon>
        <taxon>Striga</taxon>
    </lineage>
</organism>
<feature type="compositionally biased region" description="Polar residues" evidence="1">
    <location>
        <begin position="221"/>
        <end position="235"/>
    </location>
</feature>
<feature type="compositionally biased region" description="Basic and acidic residues" evidence="1">
    <location>
        <begin position="273"/>
        <end position="285"/>
    </location>
</feature>
<feature type="compositionally biased region" description="Acidic residues" evidence="1">
    <location>
        <begin position="257"/>
        <end position="271"/>
    </location>
</feature>
<evidence type="ECO:0000256" key="1">
    <source>
        <dbReference type="SAM" id="MobiDB-lite"/>
    </source>
</evidence>
<feature type="compositionally biased region" description="Low complexity" evidence="1">
    <location>
        <begin position="122"/>
        <end position="131"/>
    </location>
</feature>
<dbReference type="EMBL" id="CACSLK010017620">
    <property type="protein sequence ID" value="CAA0818675.1"/>
    <property type="molecule type" value="Genomic_DNA"/>
</dbReference>
<accession>A0A9N7R9A3</accession>
<feature type="region of interest" description="Disordered" evidence="1">
    <location>
        <begin position="206"/>
        <end position="237"/>
    </location>
</feature>
<feature type="compositionally biased region" description="Polar residues" evidence="1">
    <location>
        <begin position="60"/>
        <end position="77"/>
    </location>
</feature>